<sequence length="245" mass="27103">MRGASPAELLRVPLLLPGSLIHNQIIHELWRHHMRQWDIGKTGPSRSRRSQATAARHVSVLVPRHAHSYSRSAFARFHQAVGATRDSMYGQIPRAFCVGYQRRLARVATWFCPGVKAAQRPMRRGPERWAFLGEGNPRELAVTGDTVEGWPSGQGAWGCLVLPGWLGGQATPNWTFCGLLSSARGSLSCRHARLHLQHLGTSMKGDRCEGVLAGHDNRVSCLGVTDDGMAVATARWWGSFLKVWN</sequence>
<accession>A0ACB8EXI8</accession>
<comment type="caution">
    <text evidence="1">The sequence shown here is derived from an EMBL/GenBank/DDBJ whole genome shotgun (WGS) entry which is preliminary data.</text>
</comment>
<protein>
    <submittedName>
        <fullName evidence="1">Uncharacterized protein</fullName>
    </submittedName>
</protein>
<gene>
    <name evidence="1" type="ORF">K3G42_015186</name>
</gene>
<organism evidence="1 2">
    <name type="scientific">Sphaerodactylus townsendi</name>
    <dbReference type="NCBI Taxonomy" id="933632"/>
    <lineage>
        <taxon>Eukaryota</taxon>
        <taxon>Metazoa</taxon>
        <taxon>Chordata</taxon>
        <taxon>Craniata</taxon>
        <taxon>Vertebrata</taxon>
        <taxon>Euteleostomi</taxon>
        <taxon>Lepidosauria</taxon>
        <taxon>Squamata</taxon>
        <taxon>Bifurcata</taxon>
        <taxon>Gekkota</taxon>
        <taxon>Sphaerodactylidae</taxon>
        <taxon>Sphaerodactylus</taxon>
    </lineage>
</organism>
<dbReference type="Proteomes" id="UP000827872">
    <property type="component" value="Linkage Group LG15"/>
</dbReference>
<dbReference type="EMBL" id="CM037628">
    <property type="protein sequence ID" value="KAH7997394.1"/>
    <property type="molecule type" value="Genomic_DNA"/>
</dbReference>
<reference evidence="1" key="1">
    <citation type="submission" date="2021-08" db="EMBL/GenBank/DDBJ databases">
        <title>The first chromosome-level gecko genome reveals the dynamic sex chromosomes of Neotropical dwarf geckos (Sphaerodactylidae: Sphaerodactylus).</title>
        <authorList>
            <person name="Pinto B.J."/>
            <person name="Keating S.E."/>
            <person name="Gamble T."/>
        </authorList>
    </citation>
    <scope>NUCLEOTIDE SEQUENCE</scope>
    <source>
        <strain evidence="1">TG3544</strain>
    </source>
</reference>
<evidence type="ECO:0000313" key="2">
    <source>
        <dbReference type="Proteomes" id="UP000827872"/>
    </source>
</evidence>
<name>A0ACB8EXI8_9SAUR</name>
<evidence type="ECO:0000313" key="1">
    <source>
        <dbReference type="EMBL" id="KAH7997394.1"/>
    </source>
</evidence>
<proteinExistence type="predicted"/>
<keyword evidence="2" id="KW-1185">Reference proteome</keyword>